<keyword evidence="2 6" id="KW-0436">Ligase</keyword>
<dbReference type="PROSITE" id="PS00455">
    <property type="entry name" value="AMP_BINDING"/>
    <property type="match status" value="1"/>
</dbReference>
<evidence type="ECO:0000313" key="6">
    <source>
        <dbReference type="EMBL" id="OZI18809.1"/>
    </source>
</evidence>
<dbReference type="Gene3D" id="3.30.300.30">
    <property type="match status" value="1"/>
</dbReference>
<dbReference type="InterPro" id="IPR000873">
    <property type="entry name" value="AMP-dep_synth/lig_dom"/>
</dbReference>
<dbReference type="Pfam" id="PF13193">
    <property type="entry name" value="AMP-binding_C"/>
    <property type="match status" value="1"/>
</dbReference>
<gene>
    <name evidence="6" type="ORF">CAL26_14035</name>
</gene>
<evidence type="ECO:0000256" key="2">
    <source>
        <dbReference type="ARBA" id="ARBA00022598"/>
    </source>
</evidence>
<dbReference type="RefSeq" id="WP_094847495.1">
    <property type="nucleotide sequence ID" value="NZ_NEVJ01000003.1"/>
</dbReference>
<evidence type="ECO:0000256" key="3">
    <source>
        <dbReference type="SAM" id="MobiDB-lite"/>
    </source>
</evidence>
<dbReference type="AlphaFoldDB" id="A0A261R1C9"/>
<dbReference type="SUPFAM" id="SSF56801">
    <property type="entry name" value="Acetyl-CoA synthetase-like"/>
    <property type="match status" value="1"/>
</dbReference>
<feature type="domain" description="AMP-binding enzyme C-terminal" evidence="5">
    <location>
        <begin position="477"/>
        <end position="547"/>
    </location>
</feature>
<dbReference type="EMBL" id="NEVJ01000003">
    <property type="protein sequence ID" value="OZI18809.1"/>
    <property type="molecule type" value="Genomic_DNA"/>
</dbReference>
<dbReference type="GO" id="GO:0006631">
    <property type="term" value="P:fatty acid metabolic process"/>
    <property type="evidence" value="ECO:0007669"/>
    <property type="project" value="TreeGrafter"/>
</dbReference>
<evidence type="ECO:0000256" key="1">
    <source>
        <dbReference type="ARBA" id="ARBA00006432"/>
    </source>
</evidence>
<name>A0A261R1C9_9BORD</name>
<dbReference type="PANTHER" id="PTHR43201">
    <property type="entry name" value="ACYL-COA SYNTHETASE"/>
    <property type="match status" value="1"/>
</dbReference>
<dbReference type="Gene3D" id="3.40.50.12780">
    <property type="entry name" value="N-terminal domain of ligase-like"/>
    <property type="match status" value="1"/>
</dbReference>
<keyword evidence="7" id="KW-1185">Reference proteome</keyword>
<evidence type="ECO:0000313" key="7">
    <source>
        <dbReference type="Proteomes" id="UP000216857"/>
    </source>
</evidence>
<dbReference type="GO" id="GO:0031956">
    <property type="term" value="F:medium-chain fatty acid-CoA ligase activity"/>
    <property type="evidence" value="ECO:0007669"/>
    <property type="project" value="TreeGrafter"/>
</dbReference>
<comment type="similarity">
    <text evidence="1">Belongs to the ATP-dependent AMP-binding enzyme family.</text>
</comment>
<dbReference type="PANTHER" id="PTHR43201:SF5">
    <property type="entry name" value="MEDIUM-CHAIN ACYL-COA LIGASE ACSF2, MITOCHONDRIAL"/>
    <property type="match status" value="1"/>
</dbReference>
<evidence type="ECO:0000259" key="5">
    <source>
        <dbReference type="Pfam" id="PF13193"/>
    </source>
</evidence>
<dbReference type="InterPro" id="IPR020845">
    <property type="entry name" value="AMP-binding_CS"/>
</dbReference>
<sequence>MRLLDDQGVPLPVTLPRVLDATARERSRHEAYVGPDERLTWAALRQESRRLAAALHTAGIGKGDHVGLMLGNSGLWIAAFFACASIGAVTVPVNTRFKFEELQFCLKQADVKLLLYAEQFLGIDFTDLLRQVEPAIDRALPGDALPRLRRAVMVGEGRCPAGVQPLADFLAAGKDVADARLDSLADAVAPQDVLLMQYTSGTTSFPKGVMLSHHNMLGDAAAVARRLGVTPEDRYFSIRPFYHVAGSTLSVLVTLVTGCCLLSLPKFDVKQTLGVLEAERCTLTSGNDTIFLMMMGHADFDPERLHLKGGWAAAGPEVMQKIRDVMRVSYVCNAYGQSEASPNVLVSDRNDAFELRRDGYMLPHPGVEVRLADPDSGVVIPPGAMTGARDEGTPARGTPARGTPARGTPARGEIQVRGWNVMRGYYNLPDATARAFTEDGWLRTGDLGEQRADGRTRMVGRLKDMFRVGGENVAPAEVEEILHGHPAVQMAQVIGVPDARLGEVAGAFILLKPGQQGSCEELLAWCKARCANFKVPRYMALVDTFEHIGMTGSSKVQKNKLREYAIKLWKIERDTVAS</sequence>
<dbReference type="Pfam" id="PF00501">
    <property type="entry name" value="AMP-binding"/>
    <property type="match status" value="1"/>
</dbReference>
<comment type="caution">
    <text evidence="6">The sequence shown here is derived from an EMBL/GenBank/DDBJ whole genome shotgun (WGS) entry which is preliminary data.</text>
</comment>
<accession>A0A261R1C9</accession>
<dbReference type="InterPro" id="IPR025110">
    <property type="entry name" value="AMP-bd_C"/>
</dbReference>
<feature type="domain" description="AMP-dependent synthetase/ligase" evidence="4">
    <location>
        <begin position="20"/>
        <end position="426"/>
    </location>
</feature>
<evidence type="ECO:0000259" key="4">
    <source>
        <dbReference type="Pfam" id="PF00501"/>
    </source>
</evidence>
<dbReference type="Proteomes" id="UP000216857">
    <property type="component" value="Unassembled WGS sequence"/>
</dbReference>
<dbReference type="InterPro" id="IPR042099">
    <property type="entry name" value="ANL_N_sf"/>
</dbReference>
<protein>
    <submittedName>
        <fullName evidence="6">Fatty-acid--CoA ligase</fullName>
    </submittedName>
</protein>
<reference evidence="6" key="1">
    <citation type="submission" date="2017-05" db="EMBL/GenBank/DDBJ databases">
        <title>Complete and WGS of Bordetella genogroups.</title>
        <authorList>
            <person name="Spilker T."/>
            <person name="Lipuma J."/>
        </authorList>
    </citation>
    <scope>NUCLEOTIDE SEQUENCE</scope>
    <source>
        <strain evidence="6">AU21707</strain>
    </source>
</reference>
<feature type="region of interest" description="Disordered" evidence="3">
    <location>
        <begin position="384"/>
        <end position="410"/>
    </location>
</feature>
<dbReference type="InterPro" id="IPR045851">
    <property type="entry name" value="AMP-bd_C_sf"/>
</dbReference>
<dbReference type="OrthoDB" id="9766486at2"/>
<proteinExistence type="inferred from homology"/>
<organism evidence="6 7">
    <name type="scientific">Bordetella genomosp. 9</name>
    <dbReference type="NCBI Taxonomy" id="1416803"/>
    <lineage>
        <taxon>Bacteria</taxon>
        <taxon>Pseudomonadati</taxon>
        <taxon>Pseudomonadota</taxon>
        <taxon>Betaproteobacteria</taxon>
        <taxon>Burkholderiales</taxon>
        <taxon>Alcaligenaceae</taxon>
        <taxon>Bordetella</taxon>
    </lineage>
</organism>